<feature type="compositionally biased region" description="Basic and acidic residues" evidence="6">
    <location>
        <begin position="92"/>
        <end position="107"/>
    </location>
</feature>
<feature type="region of interest" description="Disordered" evidence="6">
    <location>
        <begin position="130"/>
        <end position="149"/>
    </location>
</feature>
<feature type="region of interest" description="Disordered" evidence="6">
    <location>
        <begin position="92"/>
        <end position="122"/>
    </location>
</feature>
<keyword evidence="3 7" id="KW-0812">Transmembrane</keyword>
<feature type="transmembrane region" description="Helical" evidence="7">
    <location>
        <begin position="29"/>
        <end position="50"/>
    </location>
</feature>
<dbReference type="Gene3D" id="2.40.128.260">
    <property type="entry name" value="Type IV secretion system, VirB10/TraB/TrbI"/>
    <property type="match status" value="1"/>
</dbReference>
<dbReference type="AlphaFoldDB" id="A0A1S6GKC8"/>
<evidence type="ECO:0000256" key="1">
    <source>
        <dbReference type="ARBA" id="ARBA00004167"/>
    </source>
</evidence>
<dbReference type="Pfam" id="PF03743">
    <property type="entry name" value="TrbI"/>
    <property type="match status" value="1"/>
</dbReference>
<dbReference type="RefSeq" id="WP_236918850.1">
    <property type="nucleotide sequence ID" value="NZ_KY471145.1"/>
</dbReference>
<evidence type="ECO:0000256" key="6">
    <source>
        <dbReference type="SAM" id="MobiDB-lite"/>
    </source>
</evidence>
<dbReference type="InterPro" id="IPR005498">
    <property type="entry name" value="T4SS_VirB10/TraB/TrbI"/>
</dbReference>
<feature type="compositionally biased region" description="Polar residues" evidence="6">
    <location>
        <begin position="130"/>
        <end position="141"/>
    </location>
</feature>
<geneLocation type="plasmid" evidence="8">
    <name>pEC019</name>
</geneLocation>
<dbReference type="InterPro" id="IPR042217">
    <property type="entry name" value="T4SS_VirB10/TrbI"/>
</dbReference>
<evidence type="ECO:0000256" key="4">
    <source>
        <dbReference type="ARBA" id="ARBA00022989"/>
    </source>
</evidence>
<evidence type="ECO:0000256" key="2">
    <source>
        <dbReference type="ARBA" id="ARBA00010265"/>
    </source>
</evidence>
<name>A0A1S6GKC8_ECOLX</name>
<keyword evidence="4 7" id="KW-1133">Transmembrane helix</keyword>
<evidence type="ECO:0000313" key="8">
    <source>
        <dbReference type="EMBL" id="AQS22283.1"/>
    </source>
</evidence>
<feature type="region of interest" description="Disordered" evidence="6">
    <location>
        <begin position="162"/>
        <end position="183"/>
    </location>
</feature>
<reference evidence="8" key="1">
    <citation type="submission" date="2017-01" db="EMBL/GenBank/DDBJ databases">
        <title>Characterization of mcr-1-harboring plasmids in E. coli.</title>
        <authorList>
            <person name="Lee J.-Y."/>
            <person name="Ko K.S."/>
        </authorList>
    </citation>
    <scope>NUCLEOTIDE SEQUENCE</scope>
    <source>
        <strain evidence="8">EC019</strain>
        <plasmid evidence="8">pEC019</plasmid>
    </source>
</reference>
<accession>A0A1S6GKC8</accession>
<feature type="compositionally biased region" description="Basic and acidic residues" evidence="6">
    <location>
        <begin position="162"/>
        <end position="176"/>
    </location>
</feature>
<comment type="subcellular location">
    <subcellularLocation>
        <location evidence="1">Membrane</location>
        <topology evidence="1">Single-pass membrane protein</topology>
    </subcellularLocation>
</comment>
<dbReference type="EMBL" id="KY471145">
    <property type="protein sequence ID" value="AQS22283.1"/>
    <property type="molecule type" value="Genomic_DNA"/>
</dbReference>
<keyword evidence="5 7" id="KW-0472">Membrane</keyword>
<protein>
    <submittedName>
        <fullName evidence="8">VirB10</fullName>
    </submittedName>
</protein>
<dbReference type="GO" id="GO:0016020">
    <property type="term" value="C:membrane"/>
    <property type="evidence" value="ECO:0007669"/>
    <property type="project" value="UniProtKB-SubCell"/>
</dbReference>
<dbReference type="CDD" id="cd16429">
    <property type="entry name" value="VirB10"/>
    <property type="match status" value="1"/>
</dbReference>
<evidence type="ECO:0000256" key="3">
    <source>
        <dbReference type="ARBA" id="ARBA00022692"/>
    </source>
</evidence>
<evidence type="ECO:0000256" key="7">
    <source>
        <dbReference type="SAM" id="Phobius"/>
    </source>
</evidence>
<evidence type="ECO:0000256" key="5">
    <source>
        <dbReference type="ARBA" id="ARBA00023136"/>
    </source>
</evidence>
<proteinExistence type="inferred from homology"/>
<gene>
    <name evidence="8" type="primary">virB10</name>
    <name evidence="8" type="ORF">P019_00050</name>
</gene>
<sequence>MKNKDDEKNNDAGNRGIIEVKGKAAPKKILILIILLIAALFVIIILFKVLSREQVVQQTPLEKSDETLVTNTNNGVSLTTMMKNIEEKEKLDAANRRKAQEEQEQKQADNAPSAPASQKADQTAVNVIANGSPQTASGDPNQPQPLPKSVRQLMGDTMVKIDNQEPGEKNQERDDLQGSQYADGKVSPVLNRRYLLSAGTALSCVLKTKIVTSYPGITMCQLTRDVWSDNGEVLLARKGALLIGEQNKVMTQGVARVFVNWTTLKDENVNVRIGALGTDSLGASGLPAWVDNHFGQRFGGALLLSLLGDGLDILKNSTQQTGSNSNITYENTSDATKEMAKTTLDNTINIPPRHILIRGLYCLLLFREISTFHPYMNFSNSVKQLI</sequence>
<comment type="similarity">
    <text evidence="2">Belongs to the TrbI/VirB10 family.</text>
</comment>
<keyword evidence="8" id="KW-0614">Plasmid</keyword>
<organism evidence="8">
    <name type="scientific">Escherichia coli</name>
    <dbReference type="NCBI Taxonomy" id="562"/>
    <lineage>
        <taxon>Bacteria</taxon>
        <taxon>Pseudomonadati</taxon>
        <taxon>Pseudomonadota</taxon>
        <taxon>Gammaproteobacteria</taxon>
        <taxon>Enterobacterales</taxon>
        <taxon>Enterobacteriaceae</taxon>
        <taxon>Escherichia</taxon>
    </lineage>
</organism>